<protein>
    <submittedName>
        <fullName evidence="1">Uncharacterized protein</fullName>
    </submittedName>
</protein>
<keyword evidence="2" id="KW-1185">Reference proteome</keyword>
<sequence length="206" mass="23330">TPTMLVVASTSTVMVSKATFLGYVTKEEVQRIHEEKNKSLSFSKFDLKLPYLARTGHAHEHVMKFMETLRLARLNNDFKLKEFSKPLIEKTYTSNVILTPSYYIKCFREKVVDIQDSHGENELHLENLALSTFATLVEATRRTNNIVQRQRGANQFTRRDTLTVNMIQGEGIEKEIRGPPQPNLCLKRVLLIACGRAMFGGLAAAG</sequence>
<proteinExistence type="predicted"/>
<comment type="caution">
    <text evidence="1">The sequence shown here is derived from an EMBL/GenBank/DDBJ whole genome shotgun (WGS) entry which is preliminary data.</text>
</comment>
<organism evidence="1 2">
    <name type="scientific">Gossypium stocksii</name>
    <dbReference type="NCBI Taxonomy" id="47602"/>
    <lineage>
        <taxon>Eukaryota</taxon>
        <taxon>Viridiplantae</taxon>
        <taxon>Streptophyta</taxon>
        <taxon>Embryophyta</taxon>
        <taxon>Tracheophyta</taxon>
        <taxon>Spermatophyta</taxon>
        <taxon>Magnoliopsida</taxon>
        <taxon>eudicotyledons</taxon>
        <taxon>Gunneridae</taxon>
        <taxon>Pentapetalae</taxon>
        <taxon>rosids</taxon>
        <taxon>malvids</taxon>
        <taxon>Malvales</taxon>
        <taxon>Malvaceae</taxon>
        <taxon>Malvoideae</taxon>
        <taxon>Gossypium</taxon>
    </lineage>
</organism>
<name>A0A9D3UKA9_9ROSI</name>
<reference evidence="1 2" key="1">
    <citation type="journal article" date="2021" name="Plant Biotechnol. J.">
        <title>Multi-omics assisted identification of the key and species-specific regulatory components of drought-tolerant mechanisms in Gossypium stocksii.</title>
        <authorList>
            <person name="Yu D."/>
            <person name="Ke L."/>
            <person name="Zhang D."/>
            <person name="Wu Y."/>
            <person name="Sun Y."/>
            <person name="Mei J."/>
            <person name="Sun J."/>
            <person name="Sun Y."/>
        </authorList>
    </citation>
    <scope>NUCLEOTIDE SEQUENCE [LARGE SCALE GENOMIC DNA]</scope>
    <source>
        <strain evidence="2">cv. E1</strain>
        <tissue evidence="1">Leaf</tissue>
    </source>
</reference>
<dbReference type="EMBL" id="JAIQCV010000011">
    <property type="protein sequence ID" value="KAH1046738.1"/>
    <property type="molecule type" value="Genomic_DNA"/>
</dbReference>
<dbReference type="OrthoDB" id="1001897at2759"/>
<accession>A0A9D3UKA9</accession>
<gene>
    <name evidence="1" type="ORF">J1N35_037522</name>
</gene>
<feature type="non-terminal residue" evidence="1">
    <location>
        <position position="1"/>
    </location>
</feature>
<evidence type="ECO:0000313" key="2">
    <source>
        <dbReference type="Proteomes" id="UP000828251"/>
    </source>
</evidence>
<evidence type="ECO:0000313" key="1">
    <source>
        <dbReference type="EMBL" id="KAH1046738.1"/>
    </source>
</evidence>
<dbReference type="Proteomes" id="UP000828251">
    <property type="component" value="Unassembled WGS sequence"/>
</dbReference>
<dbReference type="AlphaFoldDB" id="A0A9D3UKA9"/>